<dbReference type="EMBL" id="AAXF02000048">
    <property type="protein sequence ID" value="EDO12073.1"/>
    <property type="molecule type" value="Genomic_DNA"/>
</dbReference>
<evidence type="ECO:0000313" key="1">
    <source>
        <dbReference type="EMBL" id="EDO12073.1"/>
    </source>
</evidence>
<organism evidence="1 2">
    <name type="scientific">Bacteroides ovatus (strain ATCC 8483 / DSM 1896 / JCM 5824 / BCRC 10623 / CCUG 4943 / NCTC 11153)</name>
    <dbReference type="NCBI Taxonomy" id="411476"/>
    <lineage>
        <taxon>Bacteria</taxon>
        <taxon>Pseudomonadati</taxon>
        <taxon>Bacteroidota</taxon>
        <taxon>Bacteroidia</taxon>
        <taxon>Bacteroidales</taxon>
        <taxon>Bacteroidaceae</taxon>
        <taxon>Bacteroides</taxon>
    </lineage>
</organism>
<gene>
    <name evidence="1" type="ORF">BACOVA_02578</name>
</gene>
<proteinExistence type="predicted"/>
<reference evidence="1 2" key="1">
    <citation type="submission" date="2007-03" db="EMBL/GenBank/DDBJ databases">
        <authorList>
            <person name="Fulton L."/>
            <person name="Clifton S."/>
            <person name="Fulton B."/>
            <person name="Xu J."/>
            <person name="Minx P."/>
            <person name="Pepin K.H."/>
            <person name="Johnson M."/>
            <person name="Thiruvilangam P."/>
            <person name="Bhonagiri V."/>
            <person name="Nash W.E."/>
            <person name="Mardis E.R."/>
            <person name="Wilson R.K."/>
        </authorList>
    </citation>
    <scope>NUCLEOTIDE SEQUENCE [LARGE SCALE GENOMIC DNA]</scope>
    <source>
        <strain evidence="2">ATCC 8483 / DSM 1896 / JCM 5824 / BCRC 10623 / CCUG 4943 / NCTC 11153</strain>
    </source>
</reference>
<accession>A0AAN3A903</accession>
<dbReference type="Proteomes" id="UP000005475">
    <property type="component" value="Unassembled WGS sequence"/>
</dbReference>
<sequence>MNNLIFFLYNRHNSSIPFTLPLYHRLTGSLQVKSRSFTFFSS</sequence>
<evidence type="ECO:0000313" key="2">
    <source>
        <dbReference type="Proteomes" id="UP000005475"/>
    </source>
</evidence>
<protein>
    <submittedName>
        <fullName evidence="1">Uncharacterized protein</fullName>
    </submittedName>
</protein>
<name>A0AAN3A903_BACO1</name>
<dbReference type="AlphaFoldDB" id="A0AAN3A903"/>
<comment type="caution">
    <text evidence="1">The sequence shown here is derived from an EMBL/GenBank/DDBJ whole genome shotgun (WGS) entry which is preliminary data.</text>
</comment>
<reference evidence="2" key="2">
    <citation type="submission" date="2007-04" db="EMBL/GenBank/DDBJ databases">
        <title>Draft genome sequence of Bacteroides ovatus (ATCC 8483).</title>
        <authorList>
            <person name="Sudarsanam P."/>
            <person name="Ley R."/>
            <person name="Guruge J."/>
            <person name="Turnbaugh P.J."/>
            <person name="Mahowald M."/>
            <person name="Liep D."/>
            <person name="Gordon J."/>
        </authorList>
    </citation>
    <scope>NUCLEOTIDE SEQUENCE [LARGE SCALE GENOMIC DNA]</scope>
    <source>
        <strain evidence="2">ATCC 8483 / DSM 1896 / JCM 5824 / BCRC 10623 / CCUG 4943 / NCTC 11153</strain>
    </source>
</reference>